<reference evidence="1" key="1">
    <citation type="journal article" date="2014" name="Int. J. Syst. Evol. Microbiol.">
        <title>Complete genome sequence of Corynebacterium casei LMG S-19264T (=DSM 44701T), isolated from a smear-ripened cheese.</title>
        <authorList>
            <consortium name="US DOE Joint Genome Institute (JGI-PGF)"/>
            <person name="Walter F."/>
            <person name="Albersmeier A."/>
            <person name="Kalinowski J."/>
            <person name="Ruckert C."/>
        </authorList>
    </citation>
    <scope>NUCLEOTIDE SEQUENCE</scope>
    <source>
        <strain evidence="1">JCM 5016</strain>
    </source>
</reference>
<dbReference type="EMBL" id="BMWH01000006">
    <property type="protein sequence ID" value="GGZ83965.1"/>
    <property type="molecule type" value="Genomic_DNA"/>
</dbReference>
<name>A0A918V9G1_9ACTN</name>
<dbReference type="Gene3D" id="1.10.10.10">
    <property type="entry name" value="Winged helix-like DNA-binding domain superfamily/Winged helix DNA-binding domain"/>
    <property type="match status" value="1"/>
</dbReference>
<organism evidence="1 2">
    <name type="scientific">Streptomyces echinoruber</name>
    <dbReference type="NCBI Taxonomy" id="68898"/>
    <lineage>
        <taxon>Bacteria</taxon>
        <taxon>Bacillati</taxon>
        <taxon>Actinomycetota</taxon>
        <taxon>Actinomycetes</taxon>
        <taxon>Kitasatosporales</taxon>
        <taxon>Streptomycetaceae</taxon>
        <taxon>Streptomyces</taxon>
    </lineage>
</organism>
<keyword evidence="2" id="KW-1185">Reference proteome</keyword>
<reference evidence="1" key="2">
    <citation type="submission" date="2020-09" db="EMBL/GenBank/DDBJ databases">
        <authorList>
            <person name="Sun Q."/>
            <person name="Ohkuma M."/>
        </authorList>
    </citation>
    <scope>NUCLEOTIDE SEQUENCE</scope>
    <source>
        <strain evidence="1">JCM 5016</strain>
    </source>
</reference>
<dbReference type="InterPro" id="IPR036388">
    <property type="entry name" value="WH-like_DNA-bd_sf"/>
</dbReference>
<proteinExistence type="predicted"/>
<protein>
    <recommendedName>
        <fullName evidence="3">MarR family transcriptional regulator</fullName>
    </recommendedName>
</protein>
<dbReference type="AlphaFoldDB" id="A0A918V9G1"/>
<evidence type="ECO:0008006" key="3">
    <source>
        <dbReference type="Google" id="ProtNLM"/>
    </source>
</evidence>
<sequence length="151" mass="15706">MTGTDSLAPLLNGRVIGLAHYASRAVLETVLSRHGLGFQEFVTLRPVAVADGPLGRDRLTDAVTGALKIDAADVHRLVGNLLRAGLVAADGPERVRVTDAGREVHGRVSAETAAVSARIYAGIPRDELAVAGRVLALVTERAEAELAAARG</sequence>
<dbReference type="Proteomes" id="UP000623010">
    <property type="component" value="Unassembled WGS sequence"/>
</dbReference>
<evidence type="ECO:0000313" key="2">
    <source>
        <dbReference type="Proteomes" id="UP000623010"/>
    </source>
</evidence>
<evidence type="ECO:0000313" key="1">
    <source>
        <dbReference type="EMBL" id="GGZ83965.1"/>
    </source>
</evidence>
<dbReference type="SUPFAM" id="SSF46785">
    <property type="entry name" value="Winged helix' DNA-binding domain"/>
    <property type="match status" value="1"/>
</dbReference>
<dbReference type="InterPro" id="IPR036390">
    <property type="entry name" value="WH_DNA-bd_sf"/>
</dbReference>
<accession>A0A918V9G1</accession>
<dbReference type="RefSeq" id="WP_190057230.1">
    <property type="nucleotide sequence ID" value="NZ_BMWH01000006.1"/>
</dbReference>
<comment type="caution">
    <text evidence="1">The sequence shown here is derived from an EMBL/GenBank/DDBJ whole genome shotgun (WGS) entry which is preliminary data.</text>
</comment>
<gene>
    <name evidence="1" type="ORF">GCM10010389_22550</name>
</gene>